<organism evidence="1 2">
    <name type="scientific">Roseomonas gilardii</name>
    <dbReference type="NCBI Taxonomy" id="257708"/>
    <lineage>
        <taxon>Bacteria</taxon>
        <taxon>Pseudomonadati</taxon>
        <taxon>Pseudomonadota</taxon>
        <taxon>Alphaproteobacteria</taxon>
        <taxon>Acetobacterales</taxon>
        <taxon>Roseomonadaceae</taxon>
        <taxon>Roseomonas</taxon>
    </lineage>
</organism>
<reference evidence="1 2" key="1">
    <citation type="journal article" date="2019" name="Microb. Pathog.">
        <title>Comparison of VITEK 2, MALDI-TOF MS, 16S rRNA gene sequencing, and whole-genome sequencing for identification of Roseomonas mucosa.</title>
        <authorList>
            <person name="Rudolph W.W."/>
            <person name="Gunzer F."/>
            <person name="Trauth M."/>
            <person name="Bunk B."/>
            <person name="Bigge R."/>
            <person name="Schrottner P."/>
        </authorList>
    </citation>
    <scope>NUCLEOTIDE SEQUENCE [LARGE SCALE GENOMIC DNA]</scope>
    <source>
        <strain evidence="1 2">DSM 103800</strain>
    </source>
</reference>
<comment type="caution">
    <text evidence="1">The sequence shown here is derived from an EMBL/GenBank/DDBJ whole genome shotgun (WGS) entry which is preliminary data.</text>
</comment>
<dbReference type="Proteomes" id="UP001258945">
    <property type="component" value="Unassembled WGS sequence"/>
</dbReference>
<sequence>MLGWLRETTRDAARDVWDYGDAAVNETLVRVAVTGLSRAGKTVFITSLVQNLLALGQGRDTLPRLTRLLRTADGGSRLRGVRVVPPGSGDRVVFDYPEKLAELAGKTPAWPAPTDGLAFLGLDLLLERPGGFARRFGLRRVRLELMDYPGEWLLDLPLLDLGYADWSRETLPRLRESPRAEACAAFLSLLPDLDPAAPADHALLRRAHRLYREGLMACRTRFGLRFLQPGRFVCPGPGAEAPLLWFAPLEDVPDRPARGSAAALMEERFEAYKADMRARFFDTHFADFDRQVVLVDVLGALHAGRVAFEDTEQAIAEISNCLSYGSNWFSRPLQRIGAPLLVYGLKTAFHQYTRGVKPEPLIQGLQGRRIEKVAFVATKADHVPALRRENLRNLLRAIVEGGGARPPQEICGFHAAASVLSTVDGTGRRDGRAIEVVRGVLLGEVERRPYDPGEVPSSRPPASFWGDRYFELPVFAPPRIDPRGETGIPHLGLDGVLAELLGDVL</sequence>
<evidence type="ECO:0000313" key="2">
    <source>
        <dbReference type="Proteomes" id="UP001258945"/>
    </source>
</evidence>
<dbReference type="PANTHER" id="PTHR38605:SF1">
    <property type="entry name" value="ATPASE"/>
    <property type="match status" value="1"/>
</dbReference>
<dbReference type="InterPro" id="IPR007413">
    <property type="entry name" value="YcjX-like"/>
</dbReference>
<dbReference type="PIRSF" id="PIRSF019381">
    <property type="entry name" value="YcjX"/>
    <property type="match status" value="1"/>
</dbReference>
<proteinExistence type="predicted"/>
<accession>A0ABU3MLK3</accession>
<protein>
    <submittedName>
        <fullName evidence="1">YcjX family protein</fullName>
    </submittedName>
</protein>
<gene>
    <name evidence="1" type="ORF">RQ831_22755</name>
</gene>
<dbReference type="EMBL" id="JAVVDO010000084">
    <property type="protein sequence ID" value="MDT8333879.1"/>
    <property type="molecule type" value="Genomic_DNA"/>
</dbReference>
<keyword evidence="2" id="KW-1185">Reference proteome</keyword>
<dbReference type="RefSeq" id="WP_314285592.1">
    <property type="nucleotide sequence ID" value="NZ_JAVVDO010000084.1"/>
</dbReference>
<name>A0ABU3MLK3_9PROT</name>
<dbReference type="PANTHER" id="PTHR38605">
    <property type="entry name" value="ATPASE-RELATED"/>
    <property type="match status" value="1"/>
</dbReference>
<evidence type="ECO:0000313" key="1">
    <source>
        <dbReference type="EMBL" id="MDT8333879.1"/>
    </source>
</evidence>
<dbReference type="Pfam" id="PF04317">
    <property type="entry name" value="DUF463"/>
    <property type="match status" value="1"/>
</dbReference>